<evidence type="ECO:0000313" key="8">
    <source>
        <dbReference type="EMBL" id="NEN79263.1"/>
    </source>
</evidence>
<evidence type="ECO:0000259" key="7">
    <source>
        <dbReference type="Pfam" id="PF00892"/>
    </source>
</evidence>
<feature type="domain" description="EamA" evidence="7">
    <location>
        <begin position="151"/>
        <end position="280"/>
    </location>
</feature>
<evidence type="ECO:0000313" key="9">
    <source>
        <dbReference type="Proteomes" id="UP000468687"/>
    </source>
</evidence>
<feature type="transmembrane region" description="Helical" evidence="6">
    <location>
        <begin position="90"/>
        <end position="110"/>
    </location>
</feature>
<evidence type="ECO:0000256" key="1">
    <source>
        <dbReference type="ARBA" id="ARBA00004141"/>
    </source>
</evidence>
<dbReference type="RefSeq" id="WP_163772817.1">
    <property type="nucleotide sequence ID" value="NZ_JAAGXA010000009.1"/>
</dbReference>
<dbReference type="EMBL" id="JAAGXA010000009">
    <property type="protein sequence ID" value="NEN79263.1"/>
    <property type="molecule type" value="Genomic_DNA"/>
</dbReference>
<keyword evidence="5 6" id="KW-0472">Membrane</keyword>
<feature type="transmembrane region" description="Helical" evidence="6">
    <location>
        <begin position="234"/>
        <end position="256"/>
    </location>
</feature>
<evidence type="ECO:0000256" key="4">
    <source>
        <dbReference type="ARBA" id="ARBA00022989"/>
    </source>
</evidence>
<organism evidence="8 9">
    <name type="scientific">Nocardioides zeae</name>
    <dbReference type="NCBI Taxonomy" id="1457234"/>
    <lineage>
        <taxon>Bacteria</taxon>
        <taxon>Bacillati</taxon>
        <taxon>Actinomycetota</taxon>
        <taxon>Actinomycetes</taxon>
        <taxon>Propionibacteriales</taxon>
        <taxon>Nocardioidaceae</taxon>
        <taxon>Nocardioides</taxon>
    </lineage>
</organism>
<dbReference type="Pfam" id="PF00892">
    <property type="entry name" value="EamA"/>
    <property type="match status" value="2"/>
</dbReference>
<feature type="transmembrane region" description="Helical" evidence="6">
    <location>
        <begin position="35"/>
        <end position="53"/>
    </location>
</feature>
<keyword evidence="9" id="KW-1185">Reference proteome</keyword>
<dbReference type="InterPro" id="IPR037185">
    <property type="entry name" value="EmrE-like"/>
</dbReference>
<comment type="subcellular location">
    <subcellularLocation>
        <location evidence="1">Membrane</location>
        <topology evidence="1">Multi-pass membrane protein</topology>
    </subcellularLocation>
</comment>
<evidence type="ECO:0000256" key="3">
    <source>
        <dbReference type="ARBA" id="ARBA00022692"/>
    </source>
</evidence>
<comment type="similarity">
    <text evidence="2">Belongs to the EamA transporter family.</text>
</comment>
<dbReference type="GO" id="GO:0016020">
    <property type="term" value="C:membrane"/>
    <property type="evidence" value="ECO:0007669"/>
    <property type="project" value="UniProtKB-SubCell"/>
</dbReference>
<dbReference type="Proteomes" id="UP000468687">
    <property type="component" value="Unassembled WGS sequence"/>
</dbReference>
<dbReference type="PANTHER" id="PTHR32322">
    <property type="entry name" value="INNER MEMBRANE TRANSPORTER"/>
    <property type="match status" value="1"/>
</dbReference>
<feature type="transmembrane region" description="Helical" evidence="6">
    <location>
        <begin position="65"/>
        <end position="84"/>
    </location>
</feature>
<protein>
    <submittedName>
        <fullName evidence="8">EamA family transporter</fullName>
    </submittedName>
</protein>
<dbReference type="PANTHER" id="PTHR32322:SF2">
    <property type="entry name" value="EAMA DOMAIN-CONTAINING PROTEIN"/>
    <property type="match status" value="1"/>
</dbReference>
<gene>
    <name evidence="8" type="ORF">G3T38_13350</name>
</gene>
<sequence>MEAKLRWTLITAIAPIAWGSTYFVTKHALPADAAVWGAAFRAAPAGLLLLVLARRLPRGDWWWRALLLGTTNVGLFFWLVYVAAQRLPSSVASVVMAGAPLVMLAMAWAIDGDRPRLQGVVASVVGLGGVVLVVGGAVGAPDGWGLAASGAALLSSSVGFVLARRWNRIDPVPVVASTAWQLVAGGAGLLVAAPLIEGAPPAVDVPAVAGYAYLSLVTTALAFVCWFNGLSRLGVVEVGVIGLLNPVTGVLLGTVLGGEHLGLVQALGIMVVLGAVIVANRPPRRVAPPAVPSAVLPAVPSAVPPAPRRPAPALVAPRSEEDLVCAVPTTGSPRDRATS</sequence>
<feature type="domain" description="EamA" evidence="7">
    <location>
        <begin position="7"/>
        <end position="134"/>
    </location>
</feature>
<dbReference type="InterPro" id="IPR000620">
    <property type="entry name" value="EamA_dom"/>
</dbReference>
<reference evidence="8 9" key="1">
    <citation type="journal article" date="2014" name="Int. J. Syst. Evol. Microbiol.">
        <title>Nocardioides zeae sp. nov., isolated from the stem of Zea mays.</title>
        <authorList>
            <person name="Glaeser S.P."/>
            <person name="McInroy J.A."/>
            <person name="Busse H.J."/>
            <person name="Kampfer P."/>
        </authorList>
    </citation>
    <scope>NUCLEOTIDE SEQUENCE [LARGE SCALE GENOMIC DNA]</scope>
    <source>
        <strain evidence="8 9">JCM 30728</strain>
    </source>
</reference>
<proteinExistence type="inferred from homology"/>
<comment type="caution">
    <text evidence="8">The sequence shown here is derived from an EMBL/GenBank/DDBJ whole genome shotgun (WGS) entry which is preliminary data.</text>
</comment>
<evidence type="ECO:0000256" key="2">
    <source>
        <dbReference type="ARBA" id="ARBA00007362"/>
    </source>
</evidence>
<feature type="transmembrane region" description="Helical" evidence="6">
    <location>
        <begin position="144"/>
        <end position="162"/>
    </location>
</feature>
<dbReference type="AlphaFoldDB" id="A0A6P0HKW4"/>
<evidence type="ECO:0000256" key="5">
    <source>
        <dbReference type="ARBA" id="ARBA00023136"/>
    </source>
</evidence>
<dbReference type="InterPro" id="IPR050638">
    <property type="entry name" value="AA-Vitamin_Transporters"/>
</dbReference>
<keyword evidence="4 6" id="KW-1133">Transmembrane helix</keyword>
<keyword evidence="3 6" id="KW-0812">Transmembrane</keyword>
<dbReference type="SUPFAM" id="SSF103481">
    <property type="entry name" value="Multidrug resistance efflux transporter EmrE"/>
    <property type="match status" value="2"/>
</dbReference>
<feature type="transmembrane region" description="Helical" evidence="6">
    <location>
        <begin position="117"/>
        <end position="138"/>
    </location>
</feature>
<accession>A0A6P0HKW4</accession>
<feature type="transmembrane region" description="Helical" evidence="6">
    <location>
        <begin position="262"/>
        <end position="279"/>
    </location>
</feature>
<name>A0A6P0HKW4_9ACTN</name>
<feature type="transmembrane region" description="Helical" evidence="6">
    <location>
        <begin position="174"/>
        <end position="196"/>
    </location>
</feature>
<evidence type="ECO:0000256" key="6">
    <source>
        <dbReference type="SAM" id="Phobius"/>
    </source>
</evidence>
<feature type="transmembrane region" description="Helical" evidence="6">
    <location>
        <begin position="208"/>
        <end position="227"/>
    </location>
</feature>